<feature type="transmembrane region" description="Helical" evidence="6">
    <location>
        <begin position="330"/>
        <end position="347"/>
    </location>
</feature>
<dbReference type="STRING" id="83767.SAMN05660652_01066"/>
<evidence type="ECO:0000256" key="2">
    <source>
        <dbReference type="ARBA" id="ARBA00022475"/>
    </source>
</evidence>
<evidence type="ECO:0000256" key="1">
    <source>
        <dbReference type="ARBA" id="ARBA00004651"/>
    </source>
</evidence>
<dbReference type="InterPro" id="IPR050382">
    <property type="entry name" value="MFS_Na/Anion_cotransporter"/>
</dbReference>
<feature type="transmembrane region" description="Helical" evidence="6">
    <location>
        <begin position="386"/>
        <end position="408"/>
    </location>
</feature>
<feature type="transmembrane region" description="Helical" evidence="6">
    <location>
        <begin position="420"/>
        <end position="438"/>
    </location>
</feature>
<proteinExistence type="predicted"/>
<feature type="transmembrane region" description="Helical" evidence="6">
    <location>
        <begin position="60"/>
        <end position="80"/>
    </location>
</feature>
<feature type="transmembrane region" description="Helical" evidence="6">
    <location>
        <begin position="87"/>
        <end position="115"/>
    </location>
</feature>
<gene>
    <name evidence="8" type="ORF">SAMN05660652_01066</name>
</gene>
<evidence type="ECO:0000313" key="9">
    <source>
        <dbReference type="Proteomes" id="UP000198607"/>
    </source>
</evidence>
<feature type="transmembrane region" description="Helical" evidence="6">
    <location>
        <begin position="257"/>
        <end position="282"/>
    </location>
</feature>
<evidence type="ECO:0000259" key="7">
    <source>
        <dbReference type="PROSITE" id="PS50850"/>
    </source>
</evidence>
<dbReference type="EMBL" id="FNCY01000003">
    <property type="protein sequence ID" value="SDH03365.1"/>
    <property type="molecule type" value="Genomic_DNA"/>
</dbReference>
<dbReference type="AlphaFoldDB" id="A0A1G7Z444"/>
<comment type="subcellular location">
    <subcellularLocation>
        <location evidence="1">Cell membrane</location>
        <topology evidence="1">Multi-pass membrane protein</topology>
    </subcellularLocation>
</comment>
<dbReference type="CDD" id="cd17319">
    <property type="entry name" value="MFS_ExuT_GudP_like"/>
    <property type="match status" value="1"/>
</dbReference>
<feature type="transmembrane region" description="Helical" evidence="6">
    <location>
        <begin position="353"/>
        <end position="374"/>
    </location>
</feature>
<dbReference type="InterPro" id="IPR020846">
    <property type="entry name" value="MFS_dom"/>
</dbReference>
<name>A0A1G7Z444_9RHOO</name>
<evidence type="ECO:0000313" key="8">
    <source>
        <dbReference type="EMBL" id="SDH03365.1"/>
    </source>
</evidence>
<dbReference type="NCBIfam" id="TIGR00893">
    <property type="entry name" value="2A0114"/>
    <property type="match status" value="1"/>
</dbReference>
<dbReference type="InterPro" id="IPR011701">
    <property type="entry name" value="MFS"/>
</dbReference>
<feature type="transmembrane region" description="Helical" evidence="6">
    <location>
        <begin position="294"/>
        <end position="318"/>
    </location>
</feature>
<dbReference type="PROSITE" id="PS50850">
    <property type="entry name" value="MFS"/>
    <property type="match status" value="1"/>
</dbReference>
<dbReference type="PIRSF" id="PIRSF002808">
    <property type="entry name" value="Hexose_phosphate_transp"/>
    <property type="match status" value="1"/>
</dbReference>
<dbReference type="GO" id="GO:0022857">
    <property type="term" value="F:transmembrane transporter activity"/>
    <property type="evidence" value="ECO:0007669"/>
    <property type="project" value="InterPro"/>
</dbReference>
<dbReference type="Gene3D" id="1.20.1250.20">
    <property type="entry name" value="MFS general substrate transporter like domains"/>
    <property type="match status" value="2"/>
</dbReference>
<feature type="domain" description="Major facilitator superfamily (MFS) profile" evidence="7">
    <location>
        <begin position="22"/>
        <end position="442"/>
    </location>
</feature>
<dbReference type="GO" id="GO:0005886">
    <property type="term" value="C:plasma membrane"/>
    <property type="evidence" value="ECO:0007669"/>
    <property type="project" value="UniProtKB-SubCell"/>
</dbReference>
<evidence type="ECO:0000256" key="5">
    <source>
        <dbReference type="ARBA" id="ARBA00023136"/>
    </source>
</evidence>
<dbReference type="SUPFAM" id="SSF103473">
    <property type="entry name" value="MFS general substrate transporter"/>
    <property type="match status" value="1"/>
</dbReference>
<keyword evidence="3 6" id="KW-0812">Transmembrane</keyword>
<keyword evidence="9" id="KW-1185">Reference proteome</keyword>
<evidence type="ECO:0000256" key="4">
    <source>
        <dbReference type="ARBA" id="ARBA00022989"/>
    </source>
</evidence>
<dbReference type="InterPro" id="IPR000849">
    <property type="entry name" value="Sugar_P_transporter"/>
</dbReference>
<dbReference type="PANTHER" id="PTHR11662">
    <property type="entry name" value="SOLUTE CARRIER FAMILY 17"/>
    <property type="match status" value="1"/>
</dbReference>
<dbReference type="PANTHER" id="PTHR11662:SF399">
    <property type="entry name" value="FI19708P1-RELATED"/>
    <property type="match status" value="1"/>
</dbReference>
<dbReference type="Proteomes" id="UP000198607">
    <property type="component" value="Unassembled WGS sequence"/>
</dbReference>
<keyword evidence="2" id="KW-1003">Cell membrane</keyword>
<protein>
    <submittedName>
        <fullName evidence="8">MFS transporter, ACS family, glucarate transporter</fullName>
    </submittedName>
</protein>
<accession>A0A1G7Z444</accession>
<feature type="transmembrane region" description="Helical" evidence="6">
    <location>
        <begin position="20"/>
        <end position="40"/>
    </location>
</feature>
<feature type="transmembrane region" description="Helical" evidence="6">
    <location>
        <begin position="178"/>
        <end position="199"/>
    </location>
</feature>
<dbReference type="InterPro" id="IPR036259">
    <property type="entry name" value="MFS_trans_sf"/>
</dbReference>
<evidence type="ECO:0000256" key="3">
    <source>
        <dbReference type="ARBA" id="ARBA00022692"/>
    </source>
</evidence>
<dbReference type="Pfam" id="PF07690">
    <property type="entry name" value="MFS_1"/>
    <property type="match status" value="1"/>
</dbReference>
<evidence type="ECO:0000256" key="6">
    <source>
        <dbReference type="SAM" id="Phobius"/>
    </source>
</evidence>
<keyword evidence="5 6" id="KW-0472">Membrane</keyword>
<keyword evidence="4 6" id="KW-1133">Transmembrane helix</keyword>
<reference evidence="8 9" key="1">
    <citation type="submission" date="2016-10" db="EMBL/GenBank/DDBJ databases">
        <authorList>
            <person name="de Groot N.N."/>
        </authorList>
    </citation>
    <scope>NUCLEOTIDE SEQUENCE [LARGE SCALE GENOMIC DNA]</scope>
    <source>
        <strain evidence="8 9">DSM 5885</strain>
    </source>
</reference>
<sequence length="448" mass="48188">MEATSAAIQTTNEKRTNVRWFILAVIFFIMIVNFADRSAVGIAGPAIAKDLKLTSVQMGYILSGFGWAYVLFQLPGGYFLDKFGSKAVYAFSIFTWSLFTLLQGFVGFVGVGIVVGTFFLLRFMVGACEAPSFPGNSRIVAAWFPGQERGTASAIFNSSQYAATVFCTPLMAWLTQTYGWQSVFFVMGGIGILYTPLWLKFIKSPREHKSVNAAELEYLEKGGALIDIDKAASSGSEKPKGPNLRVIGQLLSNRMMIGIYVAQYCVTSLTYFFLTWFPIYLVQGRGMTILKAGLVASVPAIAGFIGGILGGVVSDWILAKTGSLTWARKIPMVTGMLLSMGVAACNYTDSEVLVVTFMAMAFFGKGFGALGWALNSDTAPKQATGISGGVLNTCGNLGAITMPIAIGYLVDKAGSFESALFYVGAHGAVAIFCYLVIVGEIKRVELKE</sequence>
<organism evidence="8 9">
    <name type="scientific">Propionivibrio dicarboxylicus</name>
    <dbReference type="NCBI Taxonomy" id="83767"/>
    <lineage>
        <taxon>Bacteria</taxon>
        <taxon>Pseudomonadati</taxon>
        <taxon>Pseudomonadota</taxon>
        <taxon>Betaproteobacteria</taxon>
        <taxon>Rhodocyclales</taxon>
        <taxon>Rhodocyclaceae</taxon>
        <taxon>Propionivibrio</taxon>
    </lineage>
</organism>